<dbReference type="InterPro" id="IPR003400">
    <property type="entry name" value="ExbD"/>
</dbReference>
<dbReference type="Gene3D" id="3.30.420.270">
    <property type="match status" value="1"/>
</dbReference>
<keyword evidence="10" id="KW-1185">Reference proteome</keyword>
<evidence type="ECO:0000256" key="6">
    <source>
        <dbReference type="ARBA" id="ARBA00023136"/>
    </source>
</evidence>
<dbReference type="Proteomes" id="UP000191094">
    <property type="component" value="Unassembled WGS sequence"/>
</dbReference>
<name>A0A1T0CHK0_9GAMM</name>
<keyword evidence="3" id="KW-1003">Cell membrane</keyword>
<protein>
    <submittedName>
        <fullName evidence="9">Protein TolR</fullName>
    </submittedName>
</protein>
<dbReference type="RefSeq" id="WP_078306745.1">
    <property type="nucleotide sequence ID" value="NZ_CP174475.1"/>
</dbReference>
<evidence type="ECO:0000256" key="2">
    <source>
        <dbReference type="ARBA" id="ARBA00005811"/>
    </source>
</evidence>
<comment type="similarity">
    <text evidence="2 7">Belongs to the ExbD/TolR family.</text>
</comment>
<keyword evidence="6 8" id="KW-0472">Membrane</keyword>
<keyword evidence="7" id="KW-0653">Protein transport</keyword>
<dbReference type="Pfam" id="PF02472">
    <property type="entry name" value="ExbD"/>
    <property type="match status" value="1"/>
</dbReference>
<dbReference type="STRING" id="90241.B0682_03825"/>
<dbReference type="GO" id="GO:0015031">
    <property type="term" value="P:protein transport"/>
    <property type="evidence" value="ECO:0007669"/>
    <property type="project" value="UniProtKB-KW"/>
</dbReference>
<dbReference type="OrthoDB" id="9798629at2"/>
<evidence type="ECO:0000256" key="8">
    <source>
        <dbReference type="SAM" id="Phobius"/>
    </source>
</evidence>
<gene>
    <name evidence="9" type="ORF">B0682_03825</name>
</gene>
<accession>A0A1T0CHK0</accession>
<evidence type="ECO:0000256" key="7">
    <source>
        <dbReference type="RuleBase" id="RU003879"/>
    </source>
</evidence>
<evidence type="ECO:0000256" key="3">
    <source>
        <dbReference type="ARBA" id="ARBA00022475"/>
    </source>
</evidence>
<feature type="transmembrane region" description="Helical" evidence="8">
    <location>
        <begin position="21"/>
        <end position="43"/>
    </location>
</feature>
<dbReference type="PANTHER" id="PTHR30558">
    <property type="entry name" value="EXBD MEMBRANE COMPONENT OF PMF-DRIVEN MACROMOLECULE IMPORT SYSTEM"/>
    <property type="match status" value="1"/>
</dbReference>
<evidence type="ECO:0000313" key="10">
    <source>
        <dbReference type="Proteomes" id="UP000191094"/>
    </source>
</evidence>
<comment type="subcellular location">
    <subcellularLocation>
        <location evidence="1">Cell membrane</location>
        <topology evidence="1">Single-pass membrane protein</topology>
    </subcellularLocation>
    <subcellularLocation>
        <location evidence="7">Cell membrane</location>
        <topology evidence="7">Single-pass type II membrane protein</topology>
    </subcellularLocation>
</comment>
<dbReference type="AlphaFoldDB" id="A0A1T0CHK0"/>
<dbReference type="GO" id="GO:0005886">
    <property type="term" value="C:plasma membrane"/>
    <property type="evidence" value="ECO:0007669"/>
    <property type="project" value="UniProtKB-SubCell"/>
</dbReference>
<comment type="caution">
    <text evidence="9">The sequence shown here is derived from an EMBL/GenBank/DDBJ whole genome shotgun (WGS) entry which is preliminary data.</text>
</comment>
<dbReference type="EMBL" id="MUYT01000004">
    <property type="protein sequence ID" value="OOS21759.1"/>
    <property type="molecule type" value="Genomic_DNA"/>
</dbReference>
<evidence type="ECO:0000256" key="5">
    <source>
        <dbReference type="ARBA" id="ARBA00022989"/>
    </source>
</evidence>
<proteinExistence type="inferred from homology"/>
<keyword evidence="4 7" id="KW-0812">Transmembrane</keyword>
<evidence type="ECO:0000256" key="4">
    <source>
        <dbReference type="ARBA" id="ARBA00022692"/>
    </source>
</evidence>
<dbReference type="GO" id="GO:0022857">
    <property type="term" value="F:transmembrane transporter activity"/>
    <property type="evidence" value="ECO:0007669"/>
    <property type="project" value="InterPro"/>
</dbReference>
<sequence>MKSQSSPFARRNKPLNANMNVVPYIDVMLVLLVIFMVTAPMLSTGVQVDLPKEHTNSLKQTKQLPIIISMTSSGELFMTYELRRVSDGKRMAQADLPVDKDTLVTQLNTLQQFINQQDSQPLQVMVNADQHNPYGNIMAIMAAIQQAGITNVGLLTNATSNQEP</sequence>
<evidence type="ECO:0000313" key="9">
    <source>
        <dbReference type="EMBL" id="OOS21759.1"/>
    </source>
</evidence>
<keyword evidence="7" id="KW-0813">Transport</keyword>
<evidence type="ECO:0000256" key="1">
    <source>
        <dbReference type="ARBA" id="ARBA00004162"/>
    </source>
</evidence>
<keyword evidence="5 8" id="KW-1133">Transmembrane helix</keyword>
<dbReference type="PANTHER" id="PTHR30558:SF7">
    <property type="entry name" value="TOL-PAL SYSTEM PROTEIN TOLR"/>
    <property type="match status" value="1"/>
</dbReference>
<reference evidence="9 10" key="1">
    <citation type="submission" date="2017-02" db="EMBL/GenBank/DDBJ databases">
        <title>Draft genome sequence of Moraxella lincolnii CCUG 9405T type strain.</title>
        <authorList>
            <person name="Salva-Serra F."/>
            <person name="Engstrom-Jakobsson H."/>
            <person name="Thorell K."/>
            <person name="Jaen-Luchoro D."/>
            <person name="Gonzales-Siles L."/>
            <person name="Karlsson R."/>
            <person name="Yazdan S."/>
            <person name="Boulund F."/>
            <person name="Johnning A."/>
            <person name="Engstrand L."/>
            <person name="Kristiansson E."/>
            <person name="Moore E."/>
        </authorList>
    </citation>
    <scope>NUCLEOTIDE SEQUENCE [LARGE SCALE GENOMIC DNA]</scope>
    <source>
        <strain evidence="9 10">CCUG 9405</strain>
    </source>
</reference>
<organism evidence="9 10">
    <name type="scientific">Lwoffella lincolnii</name>
    <dbReference type="NCBI Taxonomy" id="90241"/>
    <lineage>
        <taxon>Bacteria</taxon>
        <taxon>Pseudomonadati</taxon>
        <taxon>Pseudomonadota</taxon>
        <taxon>Gammaproteobacteria</taxon>
        <taxon>Moraxellales</taxon>
        <taxon>Moraxellaceae</taxon>
        <taxon>Lwoffella</taxon>
    </lineage>
</organism>